<comment type="caution">
    <text evidence="2">The sequence shown here is derived from an EMBL/GenBank/DDBJ whole genome shotgun (WGS) entry which is preliminary data.</text>
</comment>
<evidence type="ECO:0000313" key="2">
    <source>
        <dbReference type="EMBL" id="KAF2550491.1"/>
    </source>
</evidence>
<gene>
    <name evidence="2" type="ORF">F2Q68_00035208</name>
</gene>
<reference evidence="2" key="1">
    <citation type="submission" date="2019-12" db="EMBL/GenBank/DDBJ databases">
        <title>Genome sequencing and annotation of Brassica cretica.</title>
        <authorList>
            <person name="Studholme D.J."/>
            <person name="Sarris P.F."/>
        </authorList>
    </citation>
    <scope>NUCLEOTIDE SEQUENCE</scope>
    <source>
        <strain evidence="2">PFS-001/15</strain>
        <tissue evidence="2">Leaf</tissue>
    </source>
</reference>
<name>A0A8S9GVB8_BRACR</name>
<organism evidence="2 3">
    <name type="scientific">Brassica cretica</name>
    <name type="common">Mustard</name>
    <dbReference type="NCBI Taxonomy" id="69181"/>
    <lineage>
        <taxon>Eukaryota</taxon>
        <taxon>Viridiplantae</taxon>
        <taxon>Streptophyta</taxon>
        <taxon>Embryophyta</taxon>
        <taxon>Tracheophyta</taxon>
        <taxon>Spermatophyta</taxon>
        <taxon>Magnoliopsida</taxon>
        <taxon>eudicotyledons</taxon>
        <taxon>Gunneridae</taxon>
        <taxon>Pentapetalae</taxon>
        <taxon>rosids</taxon>
        <taxon>malvids</taxon>
        <taxon>Brassicales</taxon>
        <taxon>Brassicaceae</taxon>
        <taxon>Brassiceae</taxon>
        <taxon>Brassica</taxon>
    </lineage>
</organism>
<dbReference type="AlphaFoldDB" id="A0A8S9GVB8"/>
<accession>A0A8S9GVB8</accession>
<dbReference type="EMBL" id="QGKW02001988">
    <property type="protein sequence ID" value="KAF2550491.1"/>
    <property type="molecule type" value="Genomic_DNA"/>
</dbReference>
<proteinExistence type="predicted"/>
<feature type="region of interest" description="Disordered" evidence="1">
    <location>
        <begin position="47"/>
        <end position="79"/>
    </location>
</feature>
<evidence type="ECO:0000256" key="1">
    <source>
        <dbReference type="SAM" id="MobiDB-lite"/>
    </source>
</evidence>
<dbReference type="Proteomes" id="UP000712281">
    <property type="component" value="Unassembled WGS sequence"/>
</dbReference>
<sequence>MHAGPQLSLVGPEKVSIDSNNGLSIDTPFIPSIDATNELSIDVPSRERYARHQGLQPPDHQSSDLLHYADDPPGHTGPHLLLVGPKKVSIDSNNGESIDTPFMPSIDTPFMPSIDATNELSIDVPSRERYAQV</sequence>
<evidence type="ECO:0000313" key="3">
    <source>
        <dbReference type="Proteomes" id="UP000712281"/>
    </source>
</evidence>
<protein>
    <submittedName>
        <fullName evidence="2">Uncharacterized protein</fullName>
    </submittedName>
</protein>